<feature type="transmembrane region" description="Helical" evidence="1">
    <location>
        <begin position="25"/>
        <end position="43"/>
    </location>
</feature>
<feature type="transmembrane region" description="Helical" evidence="1">
    <location>
        <begin position="64"/>
        <end position="88"/>
    </location>
</feature>
<protein>
    <recommendedName>
        <fullName evidence="4">Intracellular septation protein A</fullName>
    </recommendedName>
</protein>
<sequence>MDKLLEYCKKRYDEELGFKFSLSNIYSWIFFVLCINIGSADPSPDIYRGLKDMKVKSLIDMTEGVIPSLAIADLLASVAFVISLAWLSRKLSEGLFFLFTLKSDFQLLIIDITIIYHGFKYDEAKRKAFGLDAKAEIDRNQKKARRIRSLGEVFLAMSLGILFALSFTWTNILISLASAIAFLIATWRSFSFFISSILPYYVAIKYSNGELLQIKEAYLKNLSTDQL</sequence>
<name>A0ABS9ZGX3_9PSED</name>
<dbReference type="RefSeq" id="WP_243244127.1">
    <property type="nucleotide sequence ID" value="NZ_LOHG01000001.1"/>
</dbReference>
<evidence type="ECO:0000256" key="1">
    <source>
        <dbReference type="SAM" id="Phobius"/>
    </source>
</evidence>
<proteinExistence type="predicted"/>
<keyword evidence="1" id="KW-0472">Membrane</keyword>
<evidence type="ECO:0000313" key="3">
    <source>
        <dbReference type="Proteomes" id="UP001320513"/>
    </source>
</evidence>
<keyword evidence="1" id="KW-0812">Transmembrane</keyword>
<evidence type="ECO:0000313" key="2">
    <source>
        <dbReference type="EMBL" id="MCI8208163.1"/>
    </source>
</evidence>
<gene>
    <name evidence="2" type="ORF">AUC61_01325</name>
</gene>
<accession>A0ABS9ZGX3</accession>
<organism evidence="2 3">
    <name type="scientific">Pseudomonas maioricensis</name>
    <dbReference type="NCBI Taxonomy" id="1766623"/>
    <lineage>
        <taxon>Bacteria</taxon>
        <taxon>Pseudomonadati</taxon>
        <taxon>Pseudomonadota</taxon>
        <taxon>Gammaproteobacteria</taxon>
        <taxon>Pseudomonadales</taxon>
        <taxon>Pseudomonadaceae</taxon>
        <taxon>Pseudomonas</taxon>
    </lineage>
</organism>
<feature type="transmembrane region" description="Helical" evidence="1">
    <location>
        <begin position="180"/>
        <end position="203"/>
    </location>
</feature>
<feature type="transmembrane region" description="Helical" evidence="1">
    <location>
        <begin position="153"/>
        <end position="174"/>
    </location>
</feature>
<dbReference type="Proteomes" id="UP001320513">
    <property type="component" value="Unassembled WGS sequence"/>
</dbReference>
<keyword evidence="3" id="KW-1185">Reference proteome</keyword>
<dbReference type="EMBL" id="LOHG01000001">
    <property type="protein sequence ID" value="MCI8208163.1"/>
    <property type="molecule type" value="Genomic_DNA"/>
</dbReference>
<keyword evidence="1" id="KW-1133">Transmembrane helix</keyword>
<reference evidence="2 3" key="1">
    <citation type="submission" date="2015-12" db="EMBL/GenBank/DDBJ databases">
        <title>Phylogenomics in the description of a new species in the Pseudomonas syringae group.</title>
        <authorList>
            <person name="Busquets A."/>
            <person name="Gomila M."/>
            <person name="Beiki F."/>
            <person name="Rahimian H."/>
            <person name="Mulet M."/>
            <person name="Sanchez D."/>
            <person name="Garcia-Valdes E."/>
            <person name="Lalucat J."/>
        </authorList>
    </citation>
    <scope>NUCLEOTIDE SEQUENCE [LARGE SCALE GENOMIC DNA]</scope>
    <source>
        <strain evidence="2 3">S25</strain>
    </source>
</reference>
<comment type="caution">
    <text evidence="2">The sequence shown here is derived from an EMBL/GenBank/DDBJ whole genome shotgun (WGS) entry which is preliminary data.</text>
</comment>
<evidence type="ECO:0008006" key="4">
    <source>
        <dbReference type="Google" id="ProtNLM"/>
    </source>
</evidence>